<reference evidence="8 9" key="1">
    <citation type="submission" date="2019-02" db="EMBL/GenBank/DDBJ databases">
        <title>Deep-cultivation of Planctomycetes and their phenomic and genomic characterization uncovers novel biology.</title>
        <authorList>
            <person name="Wiegand S."/>
            <person name="Jogler M."/>
            <person name="Boedeker C."/>
            <person name="Pinto D."/>
            <person name="Vollmers J."/>
            <person name="Rivas-Marin E."/>
            <person name="Kohn T."/>
            <person name="Peeters S.H."/>
            <person name="Heuer A."/>
            <person name="Rast P."/>
            <person name="Oberbeckmann S."/>
            <person name="Bunk B."/>
            <person name="Jeske O."/>
            <person name="Meyerdierks A."/>
            <person name="Storesund J.E."/>
            <person name="Kallscheuer N."/>
            <person name="Luecker S."/>
            <person name="Lage O.M."/>
            <person name="Pohl T."/>
            <person name="Merkel B.J."/>
            <person name="Hornburger P."/>
            <person name="Mueller R.-W."/>
            <person name="Bruemmer F."/>
            <person name="Labrenz M."/>
            <person name="Spormann A.M."/>
            <person name="Op den Camp H."/>
            <person name="Overmann J."/>
            <person name="Amann R."/>
            <person name="Jetten M.S.M."/>
            <person name="Mascher T."/>
            <person name="Medema M.H."/>
            <person name="Devos D.P."/>
            <person name="Kaster A.-K."/>
            <person name="Ovreas L."/>
            <person name="Rohde M."/>
            <person name="Galperin M.Y."/>
            <person name="Jogler C."/>
        </authorList>
    </citation>
    <scope>NUCLEOTIDE SEQUENCE [LARGE SCALE GENOMIC DNA]</scope>
    <source>
        <strain evidence="8 9">Pla85_3_4</strain>
    </source>
</reference>
<dbReference type="PROSITE" id="PS51257">
    <property type="entry name" value="PROKAR_LIPOPROTEIN"/>
    <property type="match status" value="1"/>
</dbReference>
<evidence type="ECO:0000256" key="6">
    <source>
        <dbReference type="SAM" id="SignalP"/>
    </source>
</evidence>
<dbReference type="Proteomes" id="UP000317648">
    <property type="component" value="Chromosome"/>
</dbReference>
<evidence type="ECO:0000313" key="9">
    <source>
        <dbReference type="Proteomes" id="UP000317648"/>
    </source>
</evidence>
<evidence type="ECO:0000259" key="7">
    <source>
        <dbReference type="PROSITE" id="PS51007"/>
    </source>
</evidence>
<feature type="region of interest" description="Disordered" evidence="5">
    <location>
        <begin position="811"/>
        <end position="831"/>
    </location>
</feature>
<feature type="chain" id="PRO_5022141286" evidence="6">
    <location>
        <begin position="29"/>
        <end position="856"/>
    </location>
</feature>
<dbReference type="InterPro" id="IPR022655">
    <property type="entry name" value="DUF1553"/>
</dbReference>
<evidence type="ECO:0000256" key="3">
    <source>
        <dbReference type="ARBA" id="ARBA00023004"/>
    </source>
</evidence>
<dbReference type="GO" id="GO:0046872">
    <property type="term" value="F:metal ion binding"/>
    <property type="evidence" value="ECO:0007669"/>
    <property type="project" value="UniProtKB-KW"/>
</dbReference>
<dbReference type="EMBL" id="CP036433">
    <property type="protein sequence ID" value="QDU97769.1"/>
    <property type="molecule type" value="Genomic_DNA"/>
</dbReference>
<dbReference type="SUPFAM" id="SSF46626">
    <property type="entry name" value="Cytochrome c"/>
    <property type="match status" value="1"/>
</dbReference>
<dbReference type="InterPro" id="IPR011444">
    <property type="entry name" value="DUF1549"/>
</dbReference>
<organism evidence="8 9">
    <name type="scientific">Lignipirellula cremea</name>
    <dbReference type="NCBI Taxonomy" id="2528010"/>
    <lineage>
        <taxon>Bacteria</taxon>
        <taxon>Pseudomonadati</taxon>
        <taxon>Planctomycetota</taxon>
        <taxon>Planctomycetia</taxon>
        <taxon>Pirellulales</taxon>
        <taxon>Pirellulaceae</taxon>
        <taxon>Lignipirellula</taxon>
    </lineage>
</organism>
<feature type="compositionally biased region" description="Low complexity" evidence="5">
    <location>
        <begin position="822"/>
        <end position="831"/>
    </location>
</feature>
<dbReference type="KEGG" id="lcre:Pla8534_56250"/>
<accession>A0A518E0Z4</accession>
<evidence type="ECO:0000256" key="1">
    <source>
        <dbReference type="ARBA" id="ARBA00022617"/>
    </source>
</evidence>
<sequence length="856" mass="94650" precursor="true">MKKRLALVACGWFACSWILANGMLPVMAAETVSPAEQAEQLAFFEKRVRPLLLQRCAECHGAEAQEGKLRLDSPAGIRQGGASGAVVIAGKPEQSLLIAAISHRNEELQMPPETKLPAGEIADLTAWVARGAVLPGERLAAAPARIDLDQARQYWAFQPIVRPPVPTVHQQDWPLSPIDHFILARLEAAGLQPSPPADKRTLLRRATFDLTGLPPTQTELTDFLADDSPDAFAKVVDRLLESPAYGERWGRHWLDVARYADSNGLDENVAHGNAWRYRDYVIDALNDDKPYDQFVREQLAGDLLPTDDRDLRNERLTATGFLTLGPKVLAEVDAQKMEMDIVDEQIDTVGRAFLGLTFGCARCHDHKFDPLLASDYYALAGIFQSTRSMETFKKIARWQENEVPTDAELQARQTHAAQIEKQQQAIDAIVAAARESTAAGVNDESSPGQAEAAQADPESAFPPAVQAALKEQRASLTALRAKAPALSTAMGVIEGPIQDTAVHLRGSHLTLGPIIPRRFPLVLAGEDQPPLPADASGRLQLARWLASPDHPLTARVIVNRVWRWRFGAGLVRSTDNFGQLGERPSHPELLDWLAASLPENGWSLKQLHRQMMLTRVYQMAGPMTAGQGDVQPENVDPENRLLHHFPLRRLEAEELRDALLAVSGRLDRTAGGSLLTVANRKHVFDHTSIDRTRYDSDRRSVYLPVIRNNLYDLFQLFDYTDAGVVSGDRATSTVAPQALFLMNSPWVRELAGALQARLLAETPVENLSPDAVEQARLRQLYLLTLQREPRPAETLRAVRFLDQWEQLATASEATKAEEPTSEETATPEETAASFRDQAWRALCQGVLLSNEFATVR</sequence>
<dbReference type="Pfam" id="PF07583">
    <property type="entry name" value="PSCyt2"/>
    <property type="match status" value="1"/>
</dbReference>
<feature type="signal peptide" evidence="6">
    <location>
        <begin position="1"/>
        <end position="28"/>
    </location>
</feature>
<dbReference type="Pfam" id="PF07587">
    <property type="entry name" value="PSD1"/>
    <property type="match status" value="1"/>
</dbReference>
<evidence type="ECO:0000256" key="2">
    <source>
        <dbReference type="ARBA" id="ARBA00022723"/>
    </source>
</evidence>
<keyword evidence="3 4" id="KW-0408">Iron</keyword>
<name>A0A518E0Z4_9BACT</name>
<feature type="region of interest" description="Disordered" evidence="5">
    <location>
        <begin position="437"/>
        <end position="457"/>
    </location>
</feature>
<evidence type="ECO:0000313" key="8">
    <source>
        <dbReference type="EMBL" id="QDU97769.1"/>
    </source>
</evidence>
<protein>
    <submittedName>
        <fullName evidence="8">Planctomycete cytochrome C</fullName>
    </submittedName>
</protein>
<dbReference type="RefSeq" id="WP_231756418.1">
    <property type="nucleotide sequence ID" value="NZ_CP036433.1"/>
</dbReference>
<dbReference type="GO" id="GO:0020037">
    <property type="term" value="F:heme binding"/>
    <property type="evidence" value="ECO:0007669"/>
    <property type="project" value="InterPro"/>
</dbReference>
<dbReference type="InterPro" id="IPR009056">
    <property type="entry name" value="Cyt_c-like_dom"/>
</dbReference>
<evidence type="ECO:0000256" key="4">
    <source>
        <dbReference type="PROSITE-ProRule" id="PRU00433"/>
    </source>
</evidence>
<dbReference type="PANTHER" id="PTHR35889">
    <property type="entry name" value="CYCLOINULO-OLIGOSACCHARIDE FRUCTANOTRANSFERASE-RELATED"/>
    <property type="match status" value="1"/>
</dbReference>
<dbReference type="PROSITE" id="PS51007">
    <property type="entry name" value="CYTC"/>
    <property type="match status" value="1"/>
</dbReference>
<dbReference type="AlphaFoldDB" id="A0A518E0Z4"/>
<proteinExistence type="predicted"/>
<keyword evidence="9" id="KW-1185">Reference proteome</keyword>
<dbReference type="GO" id="GO:0009055">
    <property type="term" value="F:electron transfer activity"/>
    <property type="evidence" value="ECO:0007669"/>
    <property type="project" value="InterPro"/>
</dbReference>
<dbReference type="Pfam" id="PF07635">
    <property type="entry name" value="PSCyt1"/>
    <property type="match status" value="1"/>
</dbReference>
<dbReference type="InterPro" id="IPR036909">
    <property type="entry name" value="Cyt_c-like_dom_sf"/>
</dbReference>
<gene>
    <name evidence="8" type="ORF">Pla8534_56250</name>
</gene>
<keyword evidence="1 4" id="KW-0349">Heme</keyword>
<dbReference type="InterPro" id="IPR011429">
    <property type="entry name" value="Cyt_c_Planctomycete-type"/>
</dbReference>
<feature type="domain" description="Cytochrome c" evidence="7">
    <location>
        <begin position="35"/>
        <end position="132"/>
    </location>
</feature>
<evidence type="ECO:0000256" key="5">
    <source>
        <dbReference type="SAM" id="MobiDB-lite"/>
    </source>
</evidence>
<keyword evidence="2 4" id="KW-0479">Metal-binding</keyword>
<dbReference type="PANTHER" id="PTHR35889:SF3">
    <property type="entry name" value="F-BOX DOMAIN-CONTAINING PROTEIN"/>
    <property type="match status" value="1"/>
</dbReference>
<keyword evidence="6" id="KW-0732">Signal</keyword>